<dbReference type="InterPro" id="IPR000757">
    <property type="entry name" value="Beta-glucanase-like"/>
</dbReference>
<name>A0ABU5TAH3_9MICC</name>
<dbReference type="EMBL" id="JAYGGQ010000016">
    <property type="protein sequence ID" value="MEA5456678.1"/>
    <property type="molecule type" value="Genomic_DNA"/>
</dbReference>
<reference evidence="3 4" key="1">
    <citation type="submission" date="2023-12" db="EMBL/GenBank/DDBJ databases">
        <title>Sinomonas terricola sp. nov, isolated from litchi orchard soil in Guangdong, PR China.</title>
        <authorList>
            <person name="Jiaxin W."/>
            <person name="Yang Z."/>
            <person name="Honghui Z."/>
        </authorList>
    </citation>
    <scope>NUCLEOTIDE SEQUENCE [LARGE SCALE GENOMIC DNA]</scope>
    <source>
        <strain evidence="3 4">JGH33</strain>
    </source>
</reference>
<dbReference type="CDD" id="cd08023">
    <property type="entry name" value="GH16_laminarinase_like"/>
    <property type="match status" value="1"/>
</dbReference>
<dbReference type="InterPro" id="IPR013320">
    <property type="entry name" value="ConA-like_dom_sf"/>
</dbReference>
<dbReference type="PANTHER" id="PTHR10963:SF55">
    <property type="entry name" value="GLYCOSIDE HYDROLASE FAMILY 16 PROTEIN"/>
    <property type="match status" value="1"/>
</dbReference>
<dbReference type="RefSeq" id="WP_323280574.1">
    <property type="nucleotide sequence ID" value="NZ_JAYGGQ010000016.1"/>
</dbReference>
<evidence type="ECO:0000313" key="4">
    <source>
        <dbReference type="Proteomes" id="UP001304769"/>
    </source>
</evidence>
<dbReference type="Pfam" id="PF00722">
    <property type="entry name" value="Glyco_hydro_16"/>
    <property type="match status" value="1"/>
</dbReference>
<protein>
    <submittedName>
        <fullName evidence="3">Glycoside hydrolase family 16 protein</fullName>
    </submittedName>
</protein>
<proteinExistence type="inferred from homology"/>
<dbReference type="PROSITE" id="PS51762">
    <property type="entry name" value="GH16_2"/>
    <property type="match status" value="1"/>
</dbReference>
<evidence type="ECO:0000313" key="3">
    <source>
        <dbReference type="EMBL" id="MEA5456678.1"/>
    </source>
</evidence>
<keyword evidence="3" id="KW-0378">Hydrolase</keyword>
<gene>
    <name evidence="3" type="ORF">SPF06_18295</name>
</gene>
<organism evidence="3 4">
    <name type="scientific">Sinomonas terricola</name>
    <dbReference type="NCBI Taxonomy" id="3110330"/>
    <lineage>
        <taxon>Bacteria</taxon>
        <taxon>Bacillati</taxon>
        <taxon>Actinomycetota</taxon>
        <taxon>Actinomycetes</taxon>
        <taxon>Micrococcales</taxon>
        <taxon>Micrococcaceae</taxon>
        <taxon>Sinomonas</taxon>
    </lineage>
</organism>
<dbReference type="Gene3D" id="2.60.120.200">
    <property type="match status" value="1"/>
</dbReference>
<comment type="caution">
    <text evidence="3">The sequence shown here is derived from an EMBL/GenBank/DDBJ whole genome shotgun (WGS) entry which is preliminary data.</text>
</comment>
<dbReference type="PANTHER" id="PTHR10963">
    <property type="entry name" value="GLYCOSYL HYDROLASE-RELATED"/>
    <property type="match status" value="1"/>
</dbReference>
<feature type="domain" description="GH16" evidence="2">
    <location>
        <begin position="1"/>
        <end position="177"/>
    </location>
</feature>
<comment type="similarity">
    <text evidence="1">Belongs to the glycosyl hydrolase 16 family.</text>
</comment>
<dbReference type="InterPro" id="IPR050546">
    <property type="entry name" value="Glycosyl_Hydrlase_16"/>
</dbReference>
<keyword evidence="4" id="KW-1185">Reference proteome</keyword>
<evidence type="ECO:0000259" key="2">
    <source>
        <dbReference type="PROSITE" id="PS51762"/>
    </source>
</evidence>
<evidence type="ECO:0000256" key="1">
    <source>
        <dbReference type="ARBA" id="ARBA00006865"/>
    </source>
</evidence>
<dbReference type="GO" id="GO:0016787">
    <property type="term" value="F:hydrolase activity"/>
    <property type="evidence" value="ECO:0007669"/>
    <property type="project" value="UniProtKB-KW"/>
</dbReference>
<accession>A0ABU5TAH3</accession>
<dbReference type="Proteomes" id="UP001304769">
    <property type="component" value="Unassembled WGS sequence"/>
</dbReference>
<sequence>MNNVTSNPANVSVSNGELVLNLASSTDGALVSTNPGGGAKTGFQFTYGYAEARIYFPGSGSTVYNWPAFWTDGQSWPTNGEIDIAEGLGTMTTNYHSSSGASNSGTIAGTWAGGYHTYGVNRQPGHNDIYFDGKLVRSYSTNDGGAPHYLILNVGDSNTHVYGAGSQVRVDYVRVWQ</sequence>
<dbReference type="SUPFAM" id="SSF49899">
    <property type="entry name" value="Concanavalin A-like lectins/glucanases"/>
    <property type="match status" value="1"/>
</dbReference>